<proteinExistence type="predicted"/>
<gene>
    <name evidence="2" type="ordered locus">AMIS_48910</name>
</gene>
<dbReference type="AlphaFoldDB" id="I0HAS4"/>
<dbReference type="Proteomes" id="UP000007882">
    <property type="component" value="Chromosome"/>
</dbReference>
<dbReference type="Pfam" id="PF00144">
    <property type="entry name" value="Beta-lactamase"/>
    <property type="match status" value="1"/>
</dbReference>
<dbReference type="STRING" id="512565.AMIS_48910"/>
<dbReference type="Gene3D" id="3.40.710.10">
    <property type="entry name" value="DD-peptidase/beta-lactamase superfamily"/>
    <property type="match status" value="1"/>
</dbReference>
<evidence type="ECO:0000313" key="2">
    <source>
        <dbReference type="EMBL" id="BAL90111.1"/>
    </source>
</evidence>
<reference evidence="2 3" key="1">
    <citation type="submission" date="2012-02" db="EMBL/GenBank/DDBJ databases">
        <title>Complete genome sequence of Actinoplanes missouriensis 431 (= NBRC 102363).</title>
        <authorList>
            <person name="Ohnishi Y."/>
            <person name="Ishikawa J."/>
            <person name="Sekine M."/>
            <person name="Hosoyama A."/>
            <person name="Harada T."/>
            <person name="Narita H."/>
            <person name="Hata T."/>
            <person name="Konno Y."/>
            <person name="Tutikane K."/>
            <person name="Fujita N."/>
            <person name="Horinouchi S."/>
            <person name="Hayakawa M."/>
        </authorList>
    </citation>
    <scope>NUCLEOTIDE SEQUENCE [LARGE SCALE GENOMIC DNA]</scope>
    <source>
        <strain evidence="3">ATCC 14538 / DSM 43046 / CBS 188.64 / JCM 3121 / NBRC 102363 / NCIMB 12654 / NRRL B-3342 / UNCC 431</strain>
    </source>
</reference>
<dbReference type="RefSeq" id="WP_014445000.1">
    <property type="nucleotide sequence ID" value="NC_017093.1"/>
</dbReference>
<dbReference type="PATRIC" id="fig|512565.3.peg.4879"/>
<protein>
    <submittedName>
        <fullName evidence="2">Putative beta-lactamase</fullName>
    </submittedName>
</protein>
<dbReference type="HOGENOM" id="CLU_020027_7_0_11"/>
<dbReference type="PANTHER" id="PTHR46825">
    <property type="entry name" value="D-ALANYL-D-ALANINE-CARBOXYPEPTIDASE/ENDOPEPTIDASE AMPH"/>
    <property type="match status" value="1"/>
</dbReference>
<dbReference type="InterPro" id="IPR001466">
    <property type="entry name" value="Beta-lactam-related"/>
</dbReference>
<evidence type="ECO:0000259" key="1">
    <source>
        <dbReference type="Pfam" id="PF00144"/>
    </source>
</evidence>
<organism evidence="2 3">
    <name type="scientific">Actinoplanes missouriensis (strain ATCC 14538 / DSM 43046 / CBS 188.64 / JCM 3121 / NBRC 102363 / NCIMB 12654 / NRRL B-3342 / UNCC 431)</name>
    <dbReference type="NCBI Taxonomy" id="512565"/>
    <lineage>
        <taxon>Bacteria</taxon>
        <taxon>Bacillati</taxon>
        <taxon>Actinomycetota</taxon>
        <taxon>Actinomycetes</taxon>
        <taxon>Micromonosporales</taxon>
        <taxon>Micromonosporaceae</taxon>
        <taxon>Actinoplanes</taxon>
    </lineage>
</organism>
<evidence type="ECO:0000313" key="3">
    <source>
        <dbReference type="Proteomes" id="UP000007882"/>
    </source>
</evidence>
<dbReference type="InterPro" id="IPR012338">
    <property type="entry name" value="Beta-lactam/transpept-like"/>
</dbReference>
<dbReference type="eggNOG" id="COG1680">
    <property type="taxonomic scope" value="Bacteria"/>
</dbReference>
<name>I0HAS4_ACTM4</name>
<keyword evidence="3" id="KW-1185">Reference proteome</keyword>
<dbReference type="OrthoDB" id="5377981at2"/>
<sequence>MTDLEQTVSALTSDRHGVVVATIVGDEVTVRGTAGLDGSTRFEIGSITKVFTALTLARLTVAGAVTLDEPLRELLPPDTTVPLRDGVPITLRHLATHTSGLPRLPTGMLLGALLRPGKPDPYAGCSEDFLLRALARTRLSSTPGSRFRYSNFGAGLLGLALARRAGLSYEDLVAREITRPLDMEGTGIALPTTQGYRKPGRPVPAWHLAAMAGAGGLRSTADEVARFVQAHWDPTGALAPAVATALGVEHRVNPFLTTRLGWMSRQLHPKQGGFVQIFHNGGTGGFASFAGFDVERRVGVVALSDTSRSVDGPSFALLTALQSAA</sequence>
<accession>I0HAS4</accession>
<dbReference type="SUPFAM" id="SSF56601">
    <property type="entry name" value="beta-lactamase/transpeptidase-like"/>
    <property type="match status" value="1"/>
</dbReference>
<dbReference type="InterPro" id="IPR050491">
    <property type="entry name" value="AmpC-like"/>
</dbReference>
<dbReference type="EMBL" id="AP012319">
    <property type="protein sequence ID" value="BAL90111.1"/>
    <property type="molecule type" value="Genomic_DNA"/>
</dbReference>
<dbReference type="PANTHER" id="PTHR46825:SF9">
    <property type="entry name" value="BETA-LACTAMASE-RELATED DOMAIN-CONTAINING PROTEIN"/>
    <property type="match status" value="1"/>
</dbReference>
<dbReference type="KEGG" id="ams:AMIS_48910"/>
<feature type="domain" description="Beta-lactamase-related" evidence="1">
    <location>
        <begin position="5"/>
        <end position="309"/>
    </location>
</feature>